<dbReference type="GO" id="GO:0005524">
    <property type="term" value="F:ATP binding"/>
    <property type="evidence" value="ECO:0007669"/>
    <property type="project" value="UniProtKB-KW"/>
</dbReference>
<evidence type="ECO:0000256" key="3">
    <source>
        <dbReference type="ARBA" id="ARBA00022741"/>
    </source>
</evidence>
<dbReference type="GO" id="GO:0047676">
    <property type="term" value="F:arachidonate-CoA ligase activity"/>
    <property type="evidence" value="ECO:0007669"/>
    <property type="project" value="UniProtKB-EC"/>
</dbReference>
<evidence type="ECO:0000256" key="13">
    <source>
        <dbReference type="RuleBase" id="RU369030"/>
    </source>
</evidence>
<keyword evidence="5 13" id="KW-0067">ATP-binding</keyword>
<dbReference type="PANTHER" id="PTHR43272:SF43">
    <property type="entry name" value="LONG-CHAIN-FATTY-ACID--COA LIGASE"/>
    <property type="match status" value="1"/>
</dbReference>
<comment type="catalytic activity">
    <reaction evidence="9">
        <text>15-hydroxy-(5Z,8Z,11Z,13E)-eicosatetraenoate + ATP + CoA = 15-hydroxy-(5Z,8Z,11Z,13E)-eicosatetraenoyl-CoA + AMP + diphosphate</text>
        <dbReference type="Rhea" id="RHEA:52116"/>
        <dbReference type="ChEBI" id="CHEBI:30616"/>
        <dbReference type="ChEBI" id="CHEBI:33019"/>
        <dbReference type="ChEBI" id="CHEBI:57287"/>
        <dbReference type="ChEBI" id="CHEBI:78832"/>
        <dbReference type="ChEBI" id="CHEBI:136409"/>
        <dbReference type="ChEBI" id="CHEBI:456215"/>
    </reaction>
    <physiologicalReaction direction="left-to-right" evidence="9">
        <dbReference type="Rhea" id="RHEA:52117"/>
    </physiologicalReaction>
</comment>
<comment type="catalytic activity">
    <reaction evidence="12">
        <text>hexadecanoate + ATP + CoA = hexadecanoyl-CoA + AMP + diphosphate</text>
        <dbReference type="Rhea" id="RHEA:30751"/>
        <dbReference type="ChEBI" id="CHEBI:7896"/>
        <dbReference type="ChEBI" id="CHEBI:30616"/>
        <dbReference type="ChEBI" id="CHEBI:33019"/>
        <dbReference type="ChEBI" id="CHEBI:57287"/>
        <dbReference type="ChEBI" id="CHEBI:57379"/>
        <dbReference type="ChEBI" id="CHEBI:456215"/>
    </reaction>
    <physiologicalReaction direction="left-to-right" evidence="12">
        <dbReference type="Rhea" id="RHEA:30752"/>
    </physiologicalReaction>
</comment>
<dbReference type="SUPFAM" id="SSF56801">
    <property type="entry name" value="Acetyl-CoA synthetase-like"/>
    <property type="match status" value="1"/>
</dbReference>
<dbReference type="EC" id="6.2.1.3" evidence="13"/>
<reference evidence="16" key="1">
    <citation type="submission" date="2023-06" db="EMBL/GenBank/DDBJ databases">
        <title>Genomic analysis of the entomopathogenic nematode Steinernema hermaphroditum.</title>
        <authorList>
            <person name="Schwarz E.M."/>
            <person name="Heppert J.K."/>
            <person name="Baniya A."/>
            <person name="Schwartz H.T."/>
            <person name="Tan C.-H."/>
            <person name="Antoshechkin I."/>
            <person name="Sternberg P.W."/>
            <person name="Goodrich-Blair H."/>
            <person name="Dillman A.R."/>
        </authorList>
    </citation>
    <scope>NUCLEOTIDE SEQUENCE</scope>
    <source>
        <strain evidence="16">PS9179</strain>
        <tissue evidence="16">Whole animal</tissue>
    </source>
</reference>
<evidence type="ECO:0000256" key="9">
    <source>
        <dbReference type="ARBA" id="ARBA00024532"/>
    </source>
</evidence>
<sequence length="827" mass="91954">MSQGITFKVRKSALGCKSQFRSKRSDCAVVWPRHCSDSGTRCTQTAANAKSPERLRNNLINANLKQCRNRKIGFLPKLSMLEKIVFKINSALERRSTCSRCGYIKVRPPQAVAPTETSTDIATPGRFFSWNMFGQEFVVGTVGTVAVTVVGVVIYYISQMSERKKLQPPPGVSVEKQAVEIKGQKGVYKSGLLADSEENVIEKFWPEVSTLYEAFQRGLDISNNGPCLGYRTGEDQPYTFINYVDVHRMAREIGAALIGKFGLKAGNETHVGLYSKNCPEWFITALGCIQHSIVVVPLYDTLGAESASFIVRQTDISVIIVDNVEKIKKLASSKTDHPTLRHIIVIDNKGIDDEIREKAKEAGIEITSFKDALLEGRLSPQKFTPPKADDTYLICYTSGTTGNPKGVVLSHRNLIANLAGFFRMLDSFKSFGAFETSDCLISYLPLSHMFEQMCHWASMSSGSSIGYFRGSVQGLTSDLKELKPTIFPVVPRLLNRMYDGIQAKLRKSSTLKRMLFERAYKAKVEQLKTGIVQNNTFWDKLVFKPIRELTGGRVRYMAVGSAPISAEVLETCRVALGATILEGYGQTECTAIATMTWPSEFTAGHCGAPAPCTTMKLGDVPELNYFASEGKGEIRIKGPAVTSGYYKDPEKTADLFDEDGFLCTGDIGEMRPNGTIRVIDRKKHIFKLAQGEYVAPEKIENVYVRTGSVQQVYVDGDSLERSLVAIVVPEFHEIKKWYKANISEEEISNQELCLNKQVVAYVLDEMRAIGKANKLNSIEQVQSVYLESEPFSVENGLLTPTMKAKRPQLRLKYKETMAALYKAQAAK</sequence>
<evidence type="ECO:0000256" key="11">
    <source>
        <dbReference type="ARBA" id="ARBA00024565"/>
    </source>
</evidence>
<comment type="catalytic activity">
    <reaction evidence="6">
        <text>5-hydroxy-(6E,8Z,11Z,14Z)-eicosatetraenoate + ATP + CoA = 5-hydroxy-(6E,8Z,11Z,14Z)-eicosatetraenoyl-CoA + AMP + diphosphate</text>
        <dbReference type="Rhea" id="RHEA:52108"/>
        <dbReference type="ChEBI" id="CHEBI:30616"/>
        <dbReference type="ChEBI" id="CHEBI:33019"/>
        <dbReference type="ChEBI" id="CHEBI:57287"/>
        <dbReference type="ChEBI" id="CHEBI:65341"/>
        <dbReference type="ChEBI" id="CHEBI:136407"/>
        <dbReference type="ChEBI" id="CHEBI:456215"/>
    </reaction>
    <physiologicalReaction direction="left-to-right" evidence="6">
        <dbReference type="Rhea" id="RHEA:52109"/>
    </physiologicalReaction>
</comment>
<proteinExistence type="inferred from homology"/>
<dbReference type="GO" id="GO:0016020">
    <property type="term" value="C:membrane"/>
    <property type="evidence" value="ECO:0007669"/>
    <property type="project" value="TreeGrafter"/>
</dbReference>
<dbReference type="Gene3D" id="3.40.50.12780">
    <property type="entry name" value="N-terminal domain of ligase-like"/>
    <property type="match status" value="1"/>
</dbReference>
<organism evidence="16 17">
    <name type="scientific">Steinernema hermaphroditum</name>
    <dbReference type="NCBI Taxonomy" id="289476"/>
    <lineage>
        <taxon>Eukaryota</taxon>
        <taxon>Metazoa</taxon>
        <taxon>Ecdysozoa</taxon>
        <taxon>Nematoda</taxon>
        <taxon>Chromadorea</taxon>
        <taxon>Rhabditida</taxon>
        <taxon>Tylenchina</taxon>
        <taxon>Panagrolaimomorpha</taxon>
        <taxon>Strongyloidoidea</taxon>
        <taxon>Steinernematidae</taxon>
        <taxon>Steinernema</taxon>
    </lineage>
</organism>
<keyword evidence="14" id="KW-0472">Membrane</keyword>
<dbReference type="GO" id="GO:0005783">
    <property type="term" value="C:endoplasmic reticulum"/>
    <property type="evidence" value="ECO:0007669"/>
    <property type="project" value="TreeGrafter"/>
</dbReference>
<comment type="catalytic activity">
    <reaction evidence="8">
        <text>12-hydroxy-(5Z,8Z,10E,14Z)-eicosatetraenoate + ATP + CoA = 12-hydroxy-(5Z,8Z,10E,14Z)-eicosatetraenoyl-CoA + AMP + diphosphate</text>
        <dbReference type="Rhea" id="RHEA:52112"/>
        <dbReference type="ChEBI" id="CHEBI:30616"/>
        <dbReference type="ChEBI" id="CHEBI:33019"/>
        <dbReference type="ChEBI" id="CHEBI:57287"/>
        <dbReference type="ChEBI" id="CHEBI:90718"/>
        <dbReference type="ChEBI" id="CHEBI:136408"/>
        <dbReference type="ChEBI" id="CHEBI:456215"/>
    </reaction>
    <physiologicalReaction direction="left-to-right" evidence="8">
        <dbReference type="Rhea" id="RHEA:52113"/>
    </physiologicalReaction>
</comment>
<protein>
    <recommendedName>
        <fullName evidence="13">Long-chain-fatty-acid--CoA ligase</fullName>
        <ecNumber evidence="13">6.2.1.3</ecNumber>
    </recommendedName>
</protein>
<evidence type="ECO:0000256" key="12">
    <source>
        <dbReference type="ARBA" id="ARBA00049139"/>
    </source>
</evidence>
<dbReference type="CDD" id="cd05927">
    <property type="entry name" value="LC-FACS_euk"/>
    <property type="match status" value="1"/>
</dbReference>
<dbReference type="InterPro" id="IPR042099">
    <property type="entry name" value="ANL_N_sf"/>
</dbReference>
<keyword evidence="4 13" id="KW-0276">Fatty acid metabolism</keyword>
<comment type="function">
    <text evidence="13">Catalyzes the conversion of long-chain fatty acids to their active form acyl-CoAs for both synthesis of cellular lipids, and degradation via beta-oxidation.</text>
</comment>
<keyword evidence="14" id="KW-1133">Transmembrane helix</keyword>
<dbReference type="AlphaFoldDB" id="A0AA39LFE2"/>
<evidence type="ECO:0000256" key="14">
    <source>
        <dbReference type="SAM" id="Phobius"/>
    </source>
</evidence>
<dbReference type="Proteomes" id="UP001175271">
    <property type="component" value="Unassembled WGS sequence"/>
</dbReference>
<evidence type="ECO:0000256" key="10">
    <source>
        <dbReference type="ARBA" id="ARBA00024548"/>
    </source>
</evidence>
<keyword evidence="2 13" id="KW-0436">Ligase</keyword>
<comment type="similarity">
    <text evidence="1 13">Belongs to the ATP-dependent AMP-binding enzyme family.</text>
</comment>
<dbReference type="InterPro" id="IPR000873">
    <property type="entry name" value="AMP-dep_synth/lig_dom"/>
</dbReference>
<evidence type="ECO:0000256" key="4">
    <source>
        <dbReference type="ARBA" id="ARBA00022832"/>
    </source>
</evidence>
<evidence type="ECO:0000256" key="2">
    <source>
        <dbReference type="ARBA" id="ARBA00022598"/>
    </source>
</evidence>
<evidence type="ECO:0000256" key="7">
    <source>
        <dbReference type="ARBA" id="ARBA00024484"/>
    </source>
</evidence>
<evidence type="ECO:0000256" key="8">
    <source>
        <dbReference type="ARBA" id="ARBA00024495"/>
    </source>
</evidence>
<accession>A0AA39LFE2</accession>
<keyword evidence="3 13" id="KW-0547">Nucleotide-binding</keyword>
<dbReference type="PANTHER" id="PTHR43272">
    <property type="entry name" value="LONG-CHAIN-FATTY-ACID--COA LIGASE"/>
    <property type="match status" value="1"/>
</dbReference>
<feature type="domain" description="AMP-dependent synthetase/ligase" evidence="15">
    <location>
        <begin position="237"/>
        <end position="646"/>
    </location>
</feature>
<dbReference type="InterPro" id="IPR020845">
    <property type="entry name" value="AMP-binding_CS"/>
</dbReference>
<dbReference type="EMBL" id="JAUCMV010000005">
    <property type="protein sequence ID" value="KAK0395252.1"/>
    <property type="molecule type" value="Genomic_DNA"/>
</dbReference>
<dbReference type="Pfam" id="PF00501">
    <property type="entry name" value="AMP-binding"/>
    <property type="match status" value="1"/>
</dbReference>
<keyword evidence="14" id="KW-0812">Transmembrane</keyword>
<comment type="catalytic activity">
    <reaction evidence="11">
        <text>(E)-hexadec-2-enoate + ATP + CoA = (2E)-hexadecenoyl-CoA + AMP + diphosphate</text>
        <dbReference type="Rhea" id="RHEA:36139"/>
        <dbReference type="ChEBI" id="CHEBI:30616"/>
        <dbReference type="ChEBI" id="CHEBI:33019"/>
        <dbReference type="ChEBI" id="CHEBI:57287"/>
        <dbReference type="ChEBI" id="CHEBI:61526"/>
        <dbReference type="ChEBI" id="CHEBI:72745"/>
        <dbReference type="ChEBI" id="CHEBI:456215"/>
    </reaction>
    <physiologicalReaction direction="left-to-right" evidence="11">
        <dbReference type="Rhea" id="RHEA:36140"/>
    </physiologicalReaction>
</comment>
<comment type="catalytic activity">
    <reaction evidence="10">
        <text>(5Z,8Z,11Z,14Z)-eicosatetraenoate + ATP + CoA = (5Z,8Z,11Z,14Z)-eicosatetraenoyl-CoA + AMP + diphosphate</text>
        <dbReference type="Rhea" id="RHEA:19713"/>
        <dbReference type="ChEBI" id="CHEBI:30616"/>
        <dbReference type="ChEBI" id="CHEBI:32395"/>
        <dbReference type="ChEBI" id="CHEBI:33019"/>
        <dbReference type="ChEBI" id="CHEBI:57287"/>
        <dbReference type="ChEBI" id="CHEBI:57368"/>
        <dbReference type="ChEBI" id="CHEBI:456215"/>
        <dbReference type="EC" id="6.2.1.15"/>
    </reaction>
    <physiologicalReaction direction="left-to-right" evidence="10">
        <dbReference type="Rhea" id="RHEA:19714"/>
    </physiologicalReaction>
</comment>
<keyword evidence="17" id="KW-1185">Reference proteome</keyword>
<evidence type="ECO:0000256" key="1">
    <source>
        <dbReference type="ARBA" id="ARBA00006432"/>
    </source>
</evidence>
<evidence type="ECO:0000259" key="15">
    <source>
        <dbReference type="Pfam" id="PF00501"/>
    </source>
</evidence>
<evidence type="ECO:0000313" key="16">
    <source>
        <dbReference type="EMBL" id="KAK0395252.1"/>
    </source>
</evidence>
<dbReference type="InterPro" id="IPR045311">
    <property type="entry name" value="LC-FACS_euk"/>
</dbReference>
<gene>
    <name evidence="16" type="ORF">QR680_001186</name>
</gene>
<evidence type="ECO:0000256" key="5">
    <source>
        <dbReference type="ARBA" id="ARBA00022840"/>
    </source>
</evidence>
<feature type="transmembrane region" description="Helical" evidence="14">
    <location>
        <begin position="137"/>
        <end position="157"/>
    </location>
</feature>
<keyword evidence="13" id="KW-0443">Lipid metabolism</keyword>
<evidence type="ECO:0000313" key="17">
    <source>
        <dbReference type="Proteomes" id="UP001175271"/>
    </source>
</evidence>
<comment type="caution">
    <text evidence="16">The sequence shown here is derived from an EMBL/GenBank/DDBJ whole genome shotgun (WGS) entry which is preliminary data.</text>
</comment>
<dbReference type="PROSITE" id="PS00455">
    <property type="entry name" value="AMP_BINDING"/>
    <property type="match status" value="1"/>
</dbReference>
<evidence type="ECO:0000256" key="6">
    <source>
        <dbReference type="ARBA" id="ARBA00024469"/>
    </source>
</evidence>
<comment type="catalytic activity">
    <reaction evidence="7">
        <text>a long-chain fatty acid + ATP + CoA = a long-chain fatty acyl-CoA + AMP + diphosphate</text>
        <dbReference type="Rhea" id="RHEA:15421"/>
        <dbReference type="ChEBI" id="CHEBI:30616"/>
        <dbReference type="ChEBI" id="CHEBI:33019"/>
        <dbReference type="ChEBI" id="CHEBI:57287"/>
        <dbReference type="ChEBI" id="CHEBI:57560"/>
        <dbReference type="ChEBI" id="CHEBI:83139"/>
        <dbReference type="ChEBI" id="CHEBI:456215"/>
        <dbReference type="EC" id="6.2.1.3"/>
    </reaction>
    <physiologicalReaction direction="left-to-right" evidence="7">
        <dbReference type="Rhea" id="RHEA:15422"/>
    </physiologicalReaction>
</comment>
<name>A0AA39LFE2_9BILA</name>